<comment type="cofactor">
    <cofactor evidence="1 12">
        <name>heme</name>
        <dbReference type="ChEBI" id="CHEBI:30413"/>
    </cofactor>
</comment>
<comment type="similarity">
    <text evidence="3 13">Belongs to the cytochrome P450 family.</text>
</comment>
<dbReference type="KEGG" id="mbe:MBM_04051"/>
<dbReference type="GeneID" id="18759986"/>
<evidence type="ECO:0000256" key="2">
    <source>
        <dbReference type="ARBA" id="ARBA00004167"/>
    </source>
</evidence>
<keyword evidence="10 13" id="KW-0503">Monooxygenase</keyword>
<keyword evidence="8 13" id="KW-0560">Oxidoreductase</keyword>
<evidence type="ECO:0000256" key="5">
    <source>
        <dbReference type="ARBA" id="ARBA00022692"/>
    </source>
</evidence>
<dbReference type="HOGENOM" id="CLU_001570_14_4_1"/>
<evidence type="ECO:0000256" key="8">
    <source>
        <dbReference type="ARBA" id="ARBA00023002"/>
    </source>
</evidence>
<dbReference type="CDD" id="cd11062">
    <property type="entry name" value="CYP58-like"/>
    <property type="match status" value="1"/>
</dbReference>
<dbReference type="Gene3D" id="1.10.630.10">
    <property type="entry name" value="Cytochrome P450"/>
    <property type="match status" value="1"/>
</dbReference>
<evidence type="ECO:0000313" key="16">
    <source>
        <dbReference type="Proteomes" id="UP000006753"/>
    </source>
</evidence>
<comment type="subcellular location">
    <subcellularLocation>
        <location evidence="2">Membrane</location>
        <topology evidence="2">Single-pass membrane protein</topology>
    </subcellularLocation>
</comment>
<dbReference type="InterPro" id="IPR002401">
    <property type="entry name" value="Cyt_P450_E_grp-I"/>
</dbReference>
<dbReference type="GO" id="GO:0005506">
    <property type="term" value="F:iron ion binding"/>
    <property type="evidence" value="ECO:0007669"/>
    <property type="project" value="InterPro"/>
</dbReference>
<dbReference type="OMA" id="VYHDREN"/>
<dbReference type="PANTHER" id="PTHR24305:SF157">
    <property type="entry name" value="N-ACETYLTRYPTOPHAN 6-HYDROXYLASE IVOC-RELATED"/>
    <property type="match status" value="1"/>
</dbReference>
<protein>
    <submittedName>
        <fullName evidence="15">Oxoglutarate/iron-dependent oxygenase</fullName>
    </submittedName>
</protein>
<keyword evidence="5 14" id="KW-0812">Transmembrane</keyword>
<dbReference type="InterPro" id="IPR017972">
    <property type="entry name" value="Cyt_P450_CS"/>
</dbReference>
<dbReference type="InterPro" id="IPR036396">
    <property type="entry name" value="Cyt_P450_sf"/>
</dbReference>
<dbReference type="AlphaFoldDB" id="K1WYN2"/>
<evidence type="ECO:0000256" key="3">
    <source>
        <dbReference type="ARBA" id="ARBA00010617"/>
    </source>
</evidence>
<dbReference type="PANTHER" id="PTHR24305">
    <property type="entry name" value="CYTOCHROME P450"/>
    <property type="match status" value="1"/>
</dbReference>
<proteinExistence type="inferred from homology"/>
<feature type="transmembrane region" description="Helical" evidence="14">
    <location>
        <begin position="15"/>
        <end position="34"/>
    </location>
</feature>
<dbReference type="Proteomes" id="UP000006753">
    <property type="component" value="Unassembled WGS sequence"/>
</dbReference>
<dbReference type="EMBL" id="JH921435">
    <property type="protein sequence ID" value="EKD17682.1"/>
    <property type="molecule type" value="Genomic_DNA"/>
</dbReference>
<name>K1WYN2_MARBU</name>
<keyword evidence="4 12" id="KW-0349">Heme</keyword>
<keyword evidence="9 12" id="KW-0408">Iron</keyword>
<dbReference type="InParanoid" id="K1WYN2"/>
<keyword evidence="16" id="KW-1185">Reference proteome</keyword>
<dbReference type="InterPro" id="IPR050121">
    <property type="entry name" value="Cytochrome_P450_monoxygenase"/>
</dbReference>
<evidence type="ECO:0000256" key="7">
    <source>
        <dbReference type="ARBA" id="ARBA00022989"/>
    </source>
</evidence>
<dbReference type="FunFam" id="1.10.630.10:FF:000069">
    <property type="entry name" value="Cytochrome P450, putative (Eurofung)"/>
    <property type="match status" value="1"/>
</dbReference>
<dbReference type="GO" id="GO:0016020">
    <property type="term" value="C:membrane"/>
    <property type="evidence" value="ECO:0007669"/>
    <property type="project" value="UniProtKB-SubCell"/>
</dbReference>
<evidence type="ECO:0000256" key="14">
    <source>
        <dbReference type="SAM" id="Phobius"/>
    </source>
</evidence>
<evidence type="ECO:0000256" key="10">
    <source>
        <dbReference type="ARBA" id="ARBA00023033"/>
    </source>
</evidence>
<dbReference type="InterPro" id="IPR001128">
    <property type="entry name" value="Cyt_P450"/>
</dbReference>
<dbReference type="PROSITE" id="PS00086">
    <property type="entry name" value="CYTOCHROME_P450"/>
    <property type="match status" value="1"/>
</dbReference>
<evidence type="ECO:0000256" key="6">
    <source>
        <dbReference type="ARBA" id="ARBA00022723"/>
    </source>
</evidence>
<evidence type="ECO:0000256" key="12">
    <source>
        <dbReference type="PIRSR" id="PIRSR602401-1"/>
    </source>
</evidence>
<evidence type="ECO:0000313" key="15">
    <source>
        <dbReference type="EMBL" id="EKD17682.1"/>
    </source>
</evidence>
<keyword evidence="6 12" id="KW-0479">Metal-binding</keyword>
<evidence type="ECO:0000256" key="9">
    <source>
        <dbReference type="ARBA" id="ARBA00023004"/>
    </source>
</evidence>
<evidence type="ECO:0000256" key="11">
    <source>
        <dbReference type="ARBA" id="ARBA00023136"/>
    </source>
</evidence>
<evidence type="ECO:0000256" key="4">
    <source>
        <dbReference type="ARBA" id="ARBA00022617"/>
    </source>
</evidence>
<dbReference type="GO" id="GO:0020037">
    <property type="term" value="F:heme binding"/>
    <property type="evidence" value="ECO:0007669"/>
    <property type="project" value="InterPro"/>
</dbReference>
<reference evidence="15 16" key="1">
    <citation type="journal article" date="2012" name="BMC Genomics">
        <title>Sequencing the genome of Marssonina brunnea reveals fungus-poplar co-evolution.</title>
        <authorList>
            <person name="Zhu S."/>
            <person name="Cao Y.-Z."/>
            <person name="Jiang C."/>
            <person name="Tan B.-Y."/>
            <person name="Wang Z."/>
            <person name="Feng S."/>
            <person name="Zhang L."/>
            <person name="Su X.-H."/>
            <person name="Brejova B."/>
            <person name="Vinar T."/>
            <person name="Xu M."/>
            <person name="Wang M.-X."/>
            <person name="Zhang S.-G."/>
            <person name="Huang M.-R."/>
            <person name="Wu R."/>
            <person name="Zhou Y."/>
        </authorList>
    </citation>
    <scope>NUCLEOTIDE SEQUENCE [LARGE SCALE GENOMIC DNA]</scope>
    <source>
        <strain evidence="15 16">MB_m1</strain>
    </source>
</reference>
<keyword evidence="11 14" id="KW-0472">Membrane</keyword>
<feature type="binding site" description="axial binding residue" evidence="12">
    <location>
        <position position="452"/>
    </location>
    <ligand>
        <name>heme</name>
        <dbReference type="ChEBI" id="CHEBI:30413"/>
    </ligand>
    <ligandPart>
        <name>Fe</name>
        <dbReference type="ChEBI" id="CHEBI:18248"/>
    </ligandPart>
</feature>
<dbReference type="GO" id="GO:0004497">
    <property type="term" value="F:monooxygenase activity"/>
    <property type="evidence" value="ECO:0007669"/>
    <property type="project" value="UniProtKB-KW"/>
</dbReference>
<organism evidence="15 16">
    <name type="scientific">Marssonina brunnea f. sp. multigermtubi (strain MB_m1)</name>
    <name type="common">Marssonina leaf spot fungus</name>
    <dbReference type="NCBI Taxonomy" id="1072389"/>
    <lineage>
        <taxon>Eukaryota</taxon>
        <taxon>Fungi</taxon>
        <taxon>Dikarya</taxon>
        <taxon>Ascomycota</taxon>
        <taxon>Pezizomycotina</taxon>
        <taxon>Leotiomycetes</taxon>
        <taxon>Helotiales</taxon>
        <taxon>Drepanopezizaceae</taxon>
        <taxon>Drepanopeziza</taxon>
    </lineage>
</organism>
<dbReference type="OrthoDB" id="3945418at2759"/>
<sequence length="678" mass="77115">MDSLSNVALHHALKALLWTWVSYIIAQAIYRLYFSPIAKFPGPKLAAVSFWYEYYWDVILGGQYTFQIGRLHQKYGPIIRINPYELHVLSPSFYEKLYAGSGKRRHRWDWFTAQFGLPQSMLASNDHDSHRIRRAALLPFFSKSAARNLQPIMDDRIEVLLHRLQQFRISGEPVTLNYAFSAYTNDIAQEYAFARSDHRLEHPEFEPTFHDALVAGSSQGAIIKQWPWLLPLMQSLPDAINTWMDPNLKSFFSLEHSIRTQIREMKSGQRDDSKNATHRTIFYEILNSDLPESEKSNARLAQDGQVVIVAGTLTTAWALCVAVFHLLSQPEALRKLKAELQTALPTPTSPITLVALEQLPYLTGCIQEAIRLSYGVSTRLQRIAPDETLVFNDGQKDWYIPRGTPVGMSCALVHHDESVFPASRRFLPERWIEHQPHLEKYLVAFSKGSRQCIGINLAYAELYLAVARIFRAYGSSEVRFEGDDGFLELFETDGEDVELCRDTFMPLVKRDSKGVREWKRAGSRFAAHLSESQYNWDERCDSDLPASEKSDARLIDEAQLTIAAGLITTSWALTVASFNISSKPEILRKFARGVGCSWIDIDEAFGLAQVGATAVSQRLCPRGNQTFPWGWRSGSSPSLRYGTEIKGRGGSTQHARVHDYLPHPHERVHLPRPERVLF</sequence>
<dbReference type="GO" id="GO:0016705">
    <property type="term" value="F:oxidoreductase activity, acting on paired donors, with incorporation or reduction of molecular oxygen"/>
    <property type="evidence" value="ECO:0007669"/>
    <property type="project" value="InterPro"/>
</dbReference>
<dbReference type="SUPFAM" id="SSF48264">
    <property type="entry name" value="Cytochrome P450"/>
    <property type="match status" value="1"/>
</dbReference>
<feature type="transmembrane region" description="Helical" evidence="14">
    <location>
        <begin position="306"/>
        <end position="327"/>
    </location>
</feature>
<dbReference type="Pfam" id="PF00067">
    <property type="entry name" value="p450"/>
    <property type="match status" value="1"/>
</dbReference>
<accession>K1WYN2</accession>
<gene>
    <name evidence="15" type="ORF">MBM_04051</name>
</gene>
<evidence type="ECO:0000256" key="1">
    <source>
        <dbReference type="ARBA" id="ARBA00001971"/>
    </source>
</evidence>
<dbReference type="PRINTS" id="PR00463">
    <property type="entry name" value="EP450I"/>
</dbReference>
<dbReference type="eggNOG" id="KOG0158">
    <property type="taxonomic scope" value="Eukaryota"/>
</dbReference>
<keyword evidence="7 14" id="KW-1133">Transmembrane helix</keyword>
<evidence type="ECO:0000256" key="13">
    <source>
        <dbReference type="RuleBase" id="RU000461"/>
    </source>
</evidence>